<feature type="non-terminal residue" evidence="1">
    <location>
        <position position="33"/>
    </location>
</feature>
<gene>
    <name evidence="1" type="ORF">FHS81_003660</name>
</gene>
<comment type="caution">
    <text evidence="1">The sequence shown here is derived from an EMBL/GenBank/DDBJ whole genome shotgun (WGS) entry which is preliminary data.</text>
</comment>
<evidence type="ECO:0000313" key="1">
    <source>
        <dbReference type="EMBL" id="MBB3811545.1"/>
    </source>
</evidence>
<evidence type="ECO:0000313" key="2">
    <source>
        <dbReference type="Proteomes" id="UP000537592"/>
    </source>
</evidence>
<sequence length="33" mass="3703">MSIDIALIITARNAGLELPSRLWRFMAQVEETG</sequence>
<name>A0A7W5Z819_9HYPH</name>
<dbReference type="AlphaFoldDB" id="A0A7W5Z819"/>
<dbReference type="Proteomes" id="UP000537592">
    <property type="component" value="Unassembled WGS sequence"/>
</dbReference>
<protein>
    <submittedName>
        <fullName evidence="1">Uncharacterized protein</fullName>
    </submittedName>
</protein>
<dbReference type="EMBL" id="JACICC010000024">
    <property type="protein sequence ID" value="MBB3811545.1"/>
    <property type="molecule type" value="Genomic_DNA"/>
</dbReference>
<organism evidence="1 2">
    <name type="scientific">Pseudochelatococcus contaminans</name>
    <dbReference type="NCBI Taxonomy" id="1538103"/>
    <lineage>
        <taxon>Bacteria</taxon>
        <taxon>Pseudomonadati</taxon>
        <taxon>Pseudomonadota</taxon>
        <taxon>Alphaproteobacteria</taxon>
        <taxon>Hyphomicrobiales</taxon>
        <taxon>Chelatococcaceae</taxon>
        <taxon>Pseudochelatococcus</taxon>
    </lineage>
</organism>
<reference evidence="1 2" key="1">
    <citation type="submission" date="2020-08" db="EMBL/GenBank/DDBJ databases">
        <title>Genomic Encyclopedia of Type Strains, Phase IV (KMG-IV): sequencing the most valuable type-strain genomes for metagenomic binning, comparative biology and taxonomic classification.</title>
        <authorList>
            <person name="Goeker M."/>
        </authorList>
    </citation>
    <scope>NUCLEOTIDE SEQUENCE [LARGE SCALE GENOMIC DNA]</scope>
    <source>
        <strain evidence="1 2">DSM 28760</strain>
    </source>
</reference>
<keyword evidence="2" id="KW-1185">Reference proteome</keyword>
<proteinExistence type="predicted"/>
<accession>A0A7W5Z819</accession>